<feature type="compositionally biased region" description="Basic and acidic residues" evidence="5">
    <location>
        <begin position="442"/>
        <end position="454"/>
    </location>
</feature>
<keyword evidence="4" id="KW-0807">Transducer</keyword>
<dbReference type="FunFam" id="1.10.287.950:FF:000001">
    <property type="entry name" value="Methyl-accepting chemotaxis sensory transducer"/>
    <property type="match status" value="1"/>
</dbReference>
<dbReference type="GO" id="GO:0006935">
    <property type="term" value="P:chemotaxis"/>
    <property type="evidence" value="ECO:0007669"/>
    <property type="project" value="UniProtKB-KW"/>
</dbReference>
<keyword evidence="10" id="KW-1185">Reference proteome</keyword>
<dbReference type="Gene3D" id="6.10.340.10">
    <property type="match status" value="1"/>
</dbReference>
<feature type="domain" description="Methyl-accepting transducer" evidence="7">
    <location>
        <begin position="516"/>
        <end position="745"/>
    </location>
</feature>
<dbReference type="PROSITE" id="PS50885">
    <property type="entry name" value="HAMP"/>
    <property type="match status" value="2"/>
</dbReference>
<dbReference type="InterPro" id="IPR004089">
    <property type="entry name" value="MCPsignal_dom"/>
</dbReference>
<comment type="caution">
    <text evidence="9">The sequence shown here is derived from an EMBL/GenBank/DDBJ whole genome shotgun (WGS) entry which is preliminary data.</text>
</comment>
<gene>
    <name evidence="9" type="ORF">ATO67_20725</name>
</gene>
<dbReference type="SUPFAM" id="SSF58104">
    <property type="entry name" value="Methyl-accepting chemotaxis protein (MCP) signaling domain"/>
    <property type="match status" value="1"/>
</dbReference>
<name>A0A135P704_9HYPH</name>
<dbReference type="SUPFAM" id="SSF158472">
    <property type="entry name" value="HAMP domain-like"/>
    <property type="match status" value="1"/>
</dbReference>
<accession>A0A135P704</accession>
<dbReference type="CDD" id="cd11386">
    <property type="entry name" value="MCP_signal"/>
    <property type="match status" value="1"/>
</dbReference>
<evidence type="ECO:0000256" key="5">
    <source>
        <dbReference type="SAM" id="MobiDB-lite"/>
    </source>
</evidence>
<feature type="domain" description="HAMP" evidence="8">
    <location>
        <begin position="465"/>
        <end position="511"/>
    </location>
</feature>
<evidence type="ECO:0000256" key="4">
    <source>
        <dbReference type="PROSITE-ProRule" id="PRU00284"/>
    </source>
</evidence>
<keyword evidence="6" id="KW-0812">Transmembrane</keyword>
<evidence type="ECO:0000256" key="3">
    <source>
        <dbReference type="ARBA" id="ARBA00029447"/>
    </source>
</evidence>
<evidence type="ECO:0008006" key="11">
    <source>
        <dbReference type="Google" id="ProtNLM"/>
    </source>
</evidence>
<dbReference type="PANTHER" id="PTHR43531:SF11">
    <property type="entry name" value="METHYL-ACCEPTING CHEMOTAXIS PROTEIN 3"/>
    <property type="match status" value="1"/>
</dbReference>
<dbReference type="InterPro" id="IPR051310">
    <property type="entry name" value="MCP_chemotaxis"/>
</dbReference>
<feature type="region of interest" description="Disordered" evidence="5">
    <location>
        <begin position="433"/>
        <end position="454"/>
    </location>
</feature>
<dbReference type="GO" id="GO:0016020">
    <property type="term" value="C:membrane"/>
    <property type="evidence" value="ECO:0007669"/>
    <property type="project" value="UniProtKB-SubCell"/>
</dbReference>
<dbReference type="Gene3D" id="1.10.287.950">
    <property type="entry name" value="Methyl-accepting chemotaxis protein"/>
    <property type="match status" value="1"/>
</dbReference>
<feature type="transmembrane region" description="Helical" evidence="6">
    <location>
        <begin position="356"/>
        <end position="377"/>
    </location>
</feature>
<evidence type="ECO:0000259" key="7">
    <source>
        <dbReference type="PROSITE" id="PS50111"/>
    </source>
</evidence>
<dbReference type="AlphaFoldDB" id="A0A135P704"/>
<evidence type="ECO:0000256" key="6">
    <source>
        <dbReference type="SAM" id="Phobius"/>
    </source>
</evidence>
<dbReference type="STRING" id="2052828.ATO67_20725"/>
<dbReference type="InterPro" id="IPR003660">
    <property type="entry name" value="HAMP_dom"/>
</dbReference>
<evidence type="ECO:0000259" key="8">
    <source>
        <dbReference type="PROSITE" id="PS50885"/>
    </source>
</evidence>
<proteinExistence type="inferred from homology"/>
<dbReference type="EMBL" id="LNUW01000008">
    <property type="protein sequence ID" value="KXG87176.1"/>
    <property type="molecule type" value="Genomic_DNA"/>
</dbReference>
<dbReference type="Pfam" id="PF22673">
    <property type="entry name" value="MCP-like_PDC_1"/>
    <property type="match status" value="1"/>
</dbReference>
<dbReference type="Pfam" id="PF00672">
    <property type="entry name" value="HAMP"/>
    <property type="match status" value="1"/>
</dbReference>
<organism evidence="9 10">
    <name type="scientific">Agrobacterium bohemicum</name>
    <dbReference type="NCBI Taxonomy" id="2052828"/>
    <lineage>
        <taxon>Bacteria</taxon>
        <taxon>Pseudomonadati</taxon>
        <taxon>Pseudomonadota</taxon>
        <taxon>Alphaproteobacteria</taxon>
        <taxon>Hyphomicrobiales</taxon>
        <taxon>Rhizobiaceae</taxon>
        <taxon>Rhizobium/Agrobacterium group</taxon>
        <taxon>Agrobacterium</taxon>
    </lineage>
</organism>
<reference evidence="9 10" key="1">
    <citation type="submission" date="2015-11" db="EMBL/GenBank/DDBJ databases">
        <title>Draft genome sequence of Agrobacterium sp. R89-1.</title>
        <authorList>
            <person name="Zahradnik J."/>
            <person name="Kyslikova E."/>
            <person name="Palyzova A."/>
            <person name="Kyslik P."/>
        </authorList>
    </citation>
    <scope>NUCLEOTIDE SEQUENCE [LARGE SCALE GENOMIC DNA]</scope>
    <source>
        <strain evidence="9 10">R89-1</strain>
    </source>
</reference>
<keyword evidence="6" id="KW-0472">Membrane</keyword>
<dbReference type="Pfam" id="PF00015">
    <property type="entry name" value="MCPsignal"/>
    <property type="match status" value="1"/>
</dbReference>
<evidence type="ECO:0000313" key="9">
    <source>
        <dbReference type="EMBL" id="KXG87176.1"/>
    </source>
</evidence>
<keyword evidence="6" id="KW-1133">Transmembrane helix</keyword>
<dbReference type="SMART" id="SM00283">
    <property type="entry name" value="MA"/>
    <property type="match status" value="1"/>
</dbReference>
<protein>
    <recommendedName>
        <fullName evidence="11">Chemotaxis protein</fullName>
    </recommendedName>
</protein>
<dbReference type="Gene3D" id="3.30.450.20">
    <property type="entry name" value="PAS domain"/>
    <property type="match status" value="2"/>
</dbReference>
<comment type="similarity">
    <text evidence="3">Belongs to the methyl-accepting chemotaxis (MCP) protein family.</text>
</comment>
<comment type="subcellular location">
    <subcellularLocation>
        <location evidence="1">Membrane</location>
    </subcellularLocation>
</comment>
<dbReference type="CDD" id="cd12913">
    <property type="entry name" value="PDC1_MCP_like"/>
    <property type="match status" value="1"/>
</dbReference>
<dbReference type="PROSITE" id="PS50111">
    <property type="entry name" value="CHEMOTAXIS_TRANSDUC_2"/>
    <property type="match status" value="1"/>
</dbReference>
<evidence type="ECO:0000256" key="1">
    <source>
        <dbReference type="ARBA" id="ARBA00004370"/>
    </source>
</evidence>
<dbReference type="SMART" id="SM00304">
    <property type="entry name" value="HAMP"/>
    <property type="match status" value="2"/>
</dbReference>
<evidence type="ECO:0000313" key="10">
    <source>
        <dbReference type="Proteomes" id="UP000070498"/>
    </source>
</evidence>
<keyword evidence="2" id="KW-0145">Chemotaxis</keyword>
<dbReference type="Proteomes" id="UP000070498">
    <property type="component" value="Unassembled WGS sequence"/>
</dbReference>
<feature type="domain" description="HAMP" evidence="8">
    <location>
        <begin position="378"/>
        <end position="431"/>
    </location>
</feature>
<dbReference type="GO" id="GO:0007165">
    <property type="term" value="P:signal transduction"/>
    <property type="evidence" value="ECO:0007669"/>
    <property type="project" value="UniProtKB-KW"/>
</dbReference>
<dbReference type="PANTHER" id="PTHR43531">
    <property type="entry name" value="PROTEIN ICFG"/>
    <property type="match status" value="1"/>
</dbReference>
<sequence>MRVRSIQLKIVLLAGVCVVAASSALVGYSIISAANSKAFVGENLDTLTEDSTKNHLKTLALAQAALIKSTLDQAFGSARNMARMFEVSAMNDKMASTSVGERRTEFNDILLNVLKDNPGFNGTYSAWEPDALDGQDQLFRDKQNVGSDATGRFLPYWTRSADGKLAVQPLVEYDSAELHPNGVMKGGWYLGPKSGAGESILDPLPYVVQGKDVYLATMSVPITIGGKFAGVAGADFDLTFVQKLAQDVKASIYDGKATVAIVSYKGLVVASSDHPDAIGSPFGQTSAAATLQLPSIQAGLDTVEGNSETFTALSPIVIGRTNTPWSVIITVPKSVAMAEATALTSSLADRNNADTLFQIIVGIIIAASGITAMWFVARSIASPIKQMTAAMGRLAQSDVSIEVPSLDRVDEIGAMAAAVSVFRENAIQKTAMEEEAQANRSMSERDRLEREAEKAREAAESQFVVDSLATGLQRLADGDVAYRIVTPFAAHLDTLRLDFNNSLTKLHEALQAVMENARGIDGGANEIRSAADDLAKRTEQQAASVEETAAALEQITTTMRDSTKRAEEAGVLVSRTRIGAEKAGEVVRSAVHAMHQIEKSSGEISNIIGVIDEIAFQTNLLALNAGVEAARAGDAGKGFAVVAQEVRELAQRSANAAKEIKALIITSGEQVRTGVALVGETGKSLEVMVGEVQQINSHVTAIVESAREQSVGIQEINTAVNTIDQGTQQNAAMVEESTAASHTLAGEADALNRLIAQFNLGGQTANHQPVRLASNNPRLVASPAKALGRKIASAFGTSSEQSWKEF</sequence>
<evidence type="ECO:0000256" key="2">
    <source>
        <dbReference type="ARBA" id="ARBA00022500"/>
    </source>
</evidence>